<accession>A0ACC0VHT8</accession>
<dbReference type="Proteomes" id="UP001163321">
    <property type="component" value="Chromosome 9"/>
</dbReference>
<evidence type="ECO:0000313" key="1">
    <source>
        <dbReference type="EMBL" id="KAI9905479.1"/>
    </source>
</evidence>
<evidence type="ECO:0000313" key="2">
    <source>
        <dbReference type="Proteomes" id="UP001163321"/>
    </source>
</evidence>
<comment type="caution">
    <text evidence="1">The sequence shown here is derived from an EMBL/GenBank/DDBJ whole genome shotgun (WGS) entry which is preliminary data.</text>
</comment>
<sequence>MESEESALCTTEKTSLAKESQVRSSEADLIEQRARALVDSYKQMQAVHMKYPIELGKVKSRRADREKVLLPREAELKAAKP</sequence>
<protein>
    <submittedName>
        <fullName evidence="1">Uncharacterized protein</fullName>
    </submittedName>
</protein>
<reference evidence="1 2" key="1">
    <citation type="journal article" date="2022" name="bioRxiv">
        <title>The genome of the oomycete Peronosclerospora sorghi, a cosmopolitan pathogen of maize and sorghum, is inflated with dispersed pseudogenes.</title>
        <authorList>
            <person name="Fletcher K."/>
            <person name="Martin F."/>
            <person name="Isakeit T."/>
            <person name="Cavanaugh K."/>
            <person name="Magill C."/>
            <person name="Michelmore R."/>
        </authorList>
    </citation>
    <scope>NUCLEOTIDE SEQUENCE [LARGE SCALE GENOMIC DNA]</scope>
    <source>
        <strain evidence="1">P6</strain>
    </source>
</reference>
<keyword evidence="2" id="KW-1185">Reference proteome</keyword>
<organism evidence="1 2">
    <name type="scientific">Peronosclerospora sorghi</name>
    <dbReference type="NCBI Taxonomy" id="230839"/>
    <lineage>
        <taxon>Eukaryota</taxon>
        <taxon>Sar</taxon>
        <taxon>Stramenopiles</taxon>
        <taxon>Oomycota</taxon>
        <taxon>Peronosporomycetes</taxon>
        <taxon>Peronosporales</taxon>
        <taxon>Peronosporaceae</taxon>
        <taxon>Peronosclerospora</taxon>
    </lineage>
</organism>
<proteinExistence type="predicted"/>
<name>A0ACC0VHT8_9STRA</name>
<dbReference type="EMBL" id="CM047588">
    <property type="protein sequence ID" value="KAI9905479.1"/>
    <property type="molecule type" value="Genomic_DNA"/>
</dbReference>
<gene>
    <name evidence="1" type="ORF">PsorP6_014264</name>
</gene>